<protein>
    <submittedName>
        <fullName evidence="1">Uncharacterized protein</fullName>
    </submittedName>
</protein>
<reference evidence="2 4" key="2">
    <citation type="journal article" date="2019" name="Science, e1252229">
        <title>Invertible promoters mediate bacterial phase variation, antibiotic resistance, and host adaptation in the gut.</title>
        <authorList>
            <person name="Jiang X."/>
            <person name="Hall A.B."/>
            <person name="Arthur T.D."/>
            <person name="Plichta D.R."/>
            <person name="Covington C.T."/>
            <person name="Poyet M."/>
            <person name="Crothers J."/>
            <person name="Moses P.L."/>
            <person name="Tolonen A.C."/>
            <person name="Vlamakis H."/>
            <person name="Alm E.J."/>
            <person name="Xavier R.J."/>
        </authorList>
    </citation>
    <scope>NUCLEOTIDE SEQUENCE [LARGE SCALE GENOMIC DNA]</scope>
    <source>
        <strain evidence="2">Bf_0095</strain>
        <strain evidence="4">bf_0095</strain>
    </source>
</reference>
<evidence type="ECO:0000313" key="1">
    <source>
        <dbReference type="EMBL" id="RHN09433.1"/>
    </source>
</evidence>
<keyword evidence="4" id="KW-1185">Reference proteome</keyword>
<dbReference type="EMBL" id="QRQM01000003">
    <property type="protein sequence ID" value="RHN09433.1"/>
    <property type="molecule type" value="Genomic_DNA"/>
</dbReference>
<evidence type="ECO:0000313" key="4">
    <source>
        <dbReference type="Proteomes" id="UP000291191"/>
    </source>
</evidence>
<dbReference type="RefSeq" id="WP_117706866.1">
    <property type="nucleotide sequence ID" value="NZ_BAABZC010000001.1"/>
</dbReference>
<evidence type="ECO:0000313" key="2">
    <source>
        <dbReference type="EMBL" id="RYT81449.1"/>
    </source>
</evidence>
<sequence length="89" mass="10246">MKTYFITDAELIAYIEGRLSRSERKSLYSRLRANNELKLLATIEHSYLALNKDMADELLGEDTFYDEKSTARDSFTIAASNIDPTKDFK</sequence>
<dbReference type="AlphaFoldDB" id="A0A3E4KZ51"/>
<dbReference type="Proteomes" id="UP000291191">
    <property type="component" value="Unassembled WGS sequence"/>
</dbReference>
<proteinExistence type="predicted"/>
<comment type="caution">
    <text evidence="1">The sequence shown here is derived from an EMBL/GenBank/DDBJ whole genome shotgun (WGS) entry which is preliminary data.</text>
</comment>
<reference evidence="1 3" key="1">
    <citation type="submission" date="2018-08" db="EMBL/GenBank/DDBJ databases">
        <title>A genome reference for cultivated species of the human gut microbiota.</title>
        <authorList>
            <person name="Zou Y."/>
            <person name="Xue W."/>
            <person name="Luo G."/>
        </authorList>
    </citation>
    <scope>NUCLEOTIDE SEQUENCE [LARGE SCALE GENOMIC DNA]</scope>
    <source>
        <strain evidence="1 3">AF31-23</strain>
    </source>
</reference>
<accession>A0A3E4KZ51</accession>
<dbReference type="EMBL" id="RCXO01000006">
    <property type="protein sequence ID" value="RYT81449.1"/>
    <property type="molecule type" value="Genomic_DNA"/>
</dbReference>
<name>A0A3E4KZ51_9BACE</name>
<dbReference type="Proteomes" id="UP000286003">
    <property type="component" value="Unassembled WGS sequence"/>
</dbReference>
<gene>
    <name evidence="1" type="ORF">DWZ32_03265</name>
    <name evidence="2" type="ORF">EAJ06_07140</name>
</gene>
<organism evidence="1 3">
    <name type="scientific">Bacteroides intestinalis</name>
    <dbReference type="NCBI Taxonomy" id="329854"/>
    <lineage>
        <taxon>Bacteria</taxon>
        <taxon>Pseudomonadati</taxon>
        <taxon>Bacteroidota</taxon>
        <taxon>Bacteroidia</taxon>
        <taxon>Bacteroidales</taxon>
        <taxon>Bacteroidaceae</taxon>
        <taxon>Bacteroides</taxon>
    </lineage>
</organism>
<evidence type="ECO:0000313" key="3">
    <source>
        <dbReference type="Proteomes" id="UP000286003"/>
    </source>
</evidence>